<dbReference type="SUPFAM" id="SSF47050">
    <property type="entry name" value="VHP, Villin headpiece domain"/>
    <property type="match status" value="1"/>
</dbReference>
<comment type="caution">
    <text evidence="4">The sequence shown here is derived from an EMBL/GenBank/DDBJ whole genome shotgun (WGS) entry which is preliminary data.</text>
</comment>
<dbReference type="SMART" id="SM00153">
    <property type="entry name" value="VHP"/>
    <property type="match status" value="1"/>
</dbReference>
<proteinExistence type="inferred from homology"/>
<gene>
    <name evidence="4" type="ORF">CAMP_LOCUS213</name>
</gene>
<comment type="similarity">
    <text evidence="1">Belongs to the villin/gelsolin family.</text>
</comment>
<dbReference type="PANTHER" id="PTHR11977:SF45">
    <property type="entry name" value="SUPERVILLIN"/>
    <property type="match status" value="1"/>
</dbReference>
<protein>
    <recommendedName>
        <fullName evidence="3">HP domain-containing protein</fullName>
    </recommendedName>
</protein>
<sequence length="895" mass="102860">MLYEYNSVYEDHLMIAQLKKSLQQNGQFEKKNVEKAHAETSLKDRLKLLSDSANLWQQRAPPKRSTKLLTNEPTTIQAKIERPREKSCDISNGLNKFFGPTSSNPSSSTTIAADDIDLDAILVSTAPKLTAPRKARAPNRKSAASSQQDERIRLETVKIDEEKFGEDNEEEPEKLETQAQAIAALKNAKQLLKSPTKKSIFPDVMLVQIKGAKHTDVRIVSPSIHSIHENACFVVITHRSLIKYEGANSNILEKTKASQLCIEIIGKTDLNCVADSFSTIDQVQKSQLLKFLSNTRQPEENNNNNSNFGEVSKESFEVTISAKLNLVFRIADDRTAQTVSRREKVSYSMLQPDETLIFDFGSEIYVWSGRNSTKIDTAYAVEYAKQLLNKKVKNGRNLIGDFEESNGEKRPDWTLFRKLHQGVLDSLFKSKFYDWPDKEIMNTCRPKPLFAPKKPNKFGEYKVKMSEDEEIDGLVQRMIEEQPIEPILILEDQEIDRKMHDVITEDLDLWILGGEILKNIEFSNVFDSTRCYVLRWKYRIQKSGVRRIKTGVEEERETGRSRIAFFYWLGERTTPKQHGLCALRIKDIDKDNSPRIRVVQGNEPALFLALFDGTFLVRCDPSIQKPIQTFVVTGANSSETSLREIDESEPKLRSHAAYIRKTTKNGEISVLCGANCKEAQVKLVLAHAEHLKPSSSFQPKIEIEGDSENHKWINSKGRKHAMKVWRLFENEIEQLNHLAYHPDCSFTFTQIILTDTILIDVGEKLWIWSEEVVTTFALKLADKFWKSRNGEAICVGKGEEPEEFKALFLKWDDFEEEEKTSEPRVLQTLLAERCRSFSIEELRARENLPAGMDLRRLENYLTDEDFLKTFAMNRKQFYEQKDWKQNESRKKVGLF</sequence>
<evidence type="ECO:0000256" key="1">
    <source>
        <dbReference type="ARBA" id="ARBA00008418"/>
    </source>
</evidence>
<dbReference type="InterPro" id="IPR007122">
    <property type="entry name" value="Villin/Gelsolin"/>
</dbReference>
<dbReference type="Pfam" id="PF02209">
    <property type="entry name" value="VHP"/>
    <property type="match status" value="1"/>
</dbReference>
<dbReference type="PANTHER" id="PTHR11977">
    <property type="entry name" value="VILLIN"/>
    <property type="match status" value="1"/>
</dbReference>
<dbReference type="GO" id="GO:0005737">
    <property type="term" value="C:cytoplasm"/>
    <property type="evidence" value="ECO:0007669"/>
    <property type="project" value="TreeGrafter"/>
</dbReference>
<dbReference type="EMBL" id="CANHGI010000001">
    <property type="protein sequence ID" value="CAI5437576.1"/>
    <property type="molecule type" value="Genomic_DNA"/>
</dbReference>
<dbReference type="SMART" id="SM00262">
    <property type="entry name" value="GEL"/>
    <property type="match status" value="2"/>
</dbReference>
<dbReference type="Proteomes" id="UP001152747">
    <property type="component" value="Unassembled WGS sequence"/>
</dbReference>
<evidence type="ECO:0000313" key="4">
    <source>
        <dbReference type="EMBL" id="CAI5437576.1"/>
    </source>
</evidence>
<dbReference type="AlphaFoldDB" id="A0A9P1I2L4"/>
<dbReference type="GO" id="GO:0005546">
    <property type="term" value="F:phosphatidylinositol-4,5-bisphosphate binding"/>
    <property type="evidence" value="ECO:0007669"/>
    <property type="project" value="TreeGrafter"/>
</dbReference>
<evidence type="ECO:0000259" key="3">
    <source>
        <dbReference type="PROSITE" id="PS51089"/>
    </source>
</evidence>
<dbReference type="GO" id="GO:0015629">
    <property type="term" value="C:actin cytoskeleton"/>
    <property type="evidence" value="ECO:0007669"/>
    <property type="project" value="TreeGrafter"/>
</dbReference>
<dbReference type="PROSITE" id="PS51089">
    <property type="entry name" value="HP"/>
    <property type="match status" value="1"/>
</dbReference>
<dbReference type="GO" id="GO:0051014">
    <property type="term" value="P:actin filament severing"/>
    <property type="evidence" value="ECO:0007669"/>
    <property type="project" value="TreeGrafter"/>
</dbReference>
<evidence type="ECO:0000256" key="2">
    <source>
        <dbReference type="SAM" id="MobiDB-lite"/>
    </source>
</evidence>
<dbReference type="OrthoDB" id="28894at2759"/>
<keyword evidence="5" id="KW-1185">Reference proteome</keyword>
<dbReference type="GO" id="GO:0051015">
    <property type="term" value="F:actin filament binding"/>
    <property type="evidence" value="ECO:0007669"/>
    <property type="project" value="InterPro"/>
</dbReference>
<dbReference type="GO" id="GO:0008154">
    <property type="term" value="P:actin polymerization or depolymerization"/>
    <property type="evidence" value="ECO:0007669"/>
    <property type="project" value="TreeGrafter"/>
</dbReference>
<dbReference type="InterPro" id="IPR036886">
    <property type="entry name" value="Villin_headpiece_dom_sf"/>
</dbReference>
<feature type="region of interest" description="Disordered" evidence="2">
    <location>
        <begin position="130"/>
        <end position="149"/>
    </location>
</feature>
<dbReference type="Gene3D" id="3.40.20.10">
    <property type="entry name" value="Severin"/>
    <property type="match status" value="4"/>
</dbReference>
<dbReference type="Gene3D" id="1.10.950.10">
    <property type="entry name" value="Villin headpiece domain"/>
    <property type="match status" value="1"/>
</dbReference>
<dbReference type="InterPro" id="IPR007123">
    <property type="entry name" value="Gelsolin-like_dom"/>
</dbReference>
<dbReference type="Pfam" id="PF00626">
    <property type="entry name" value="Gelsolin"/>
    <property type="match status" value="2"/>
</dbReference>
<reference evidence="4" key="1">
    <citation type="submission" date="2022-11" db="EMBL/GenBank/DDBJ databases">
        <authorList>
            <person name="Kikuchi T."/>
        </authorList>
    </citation>
    <scope>NUCLEOTIDE SEQUENCE</scope>
    <source>
        <strain evidence="4">PS1010</strain>
    </source>
</reference>
<dbReference type="GO" id="GO:0051016">
    <property type="term" value="P:barbed-end actin filament capping"/>
    <property type="evidence" value="ECO:0007669"/>
    <property type="project" value="TreeGrafter"/>
</dbReference>
<accession>A0A9P1I2L4</accession>
<feature type="domain" description="HP" evidence="3">
    <location>
        <begin position="831"/>
        <end position="895"/>
    </location>
</feature>
<name>A0A9P1I2L4_9PELO</name>
<dbReference type="InterPro" id="IPR029006">
    <property type="entry name" value="ADF-H/Gelsolin-like_dom_sf"/>
</dbReference>
<dbReference type="InterPro" id="IPR003128">
    <property type="entry name" value="Villin_headpiece"/>
</dbReference>
<dbReference type="SUPFAM" id="SSF55753">
    <property type="entry name" value="Actin depolymerizing proteins"/>
    <property type="match status" value="4"/>
</dbReference>
<evidence type="ECO:0000313" key="5">
    <source>
        <dbReference type="Proteomes" id="UP001152747"/>
    </source>
</evidence>
<organism evidence="4 5">
    <name type="scientific">Caenorhabditis angaria</name>
    <dbReference type="NCBI Taxonomy" id="860376"/>
    <lineage>
        <taxon>Eukaryota</taxon>
        <taxon>Metazoa</taxon>
        <taxon>Ecdysozoa</taxon>
        <taxon>Nematoda</taxon>
        <taxon>Chromadorea</taxon>
        <taxon>Rhabditida</taxon>
        <taxon>Rhabditina</taxon>
        <taxon>Rhabditomorpha</taxon>
        <taxon>Rhabditoidea</taxon>
        <taxon>Rhabditidae</taxon>
        <taxon>Peloderinae</taxon>
        <taxon>Caenorhabditis</taxon>
    </lineage>
</organism>